<dbReference type="PRINTS" id="PR00081">
    <property type="entry name" value="GDHRDH"/>
</dbReference>
<evidence type="ECO:0000313" key="5">
    <source>
        <dbReference type="Proteomes" id="UP000321362"/>
    </source>
</evidence>
<dbReference type="OrthoDB" id="1235794at2"/>
<accession>A0A5B8W3A5</accession>
<dbReference type="CDD" id="cd05374">
    <property type="entry name" value="17beta-HSD-like_SDR_c"/>
    <property type="match status" value="1"/>
</dbReference>
<evidence type="ECO:0000256" key="1">
    <source>
        <dbReference type="ARBA" id="ARBA00006484"/>
    </source>
</evidence>
<dbReference type="PRINTS" id="PR00080">
    <property type="entry name" value="SDRFAMILY"/>
</dbReference>
<keyword evidence="2" id="KW-0560">Oxidoreductase</keyword>
<comment type="similarity">
    <text evidence="1 3">Belongs to the short-chain dehydrogenases/reductases (SDR) family.</text>
</comment>
<dbReference type="KEGG" id="mgk:FSB76_22270"/>
<dbReference type="SUPFAM" id="SSF51735">
    <property type="entry name" value="NAD(P)-binding Rossmann-fold domains"/>
    <property type="match status" value="1"/>
</dbReference>
<dbReference type="Proteomes" id="UP000321362">
    <property type="component" value="Chromosome"/>
</dbReference>
<dbReference type="GO" id="GO:0016491">
    <property type="term" value="F:oxidoreductase activity"/>
    <property type="evidence" value="ECO:0007669"/>
    <property type="project" value="UniProtKB-KW"/>
</dbReference>
<dbReference type="PANTHER" id="PTHR44169">
    <property type="entry name" value="NADPH-DEPENDENT 1-ACYLDIHYDROXYACETONE PHOSPHATE REDUCTASE"/>
    <property type="match status" value="1"/>
</dbReference>
<protein>
    <submittedName>
        <fullName evidence="4">Oxidoreductase</fullName>
    </submittedName>
</protein>
<sequence>MKKVVLITGASAGMGKEAVKLLLQEGYTVYGAARRVDKMKELLPYGAKVLKMDVSDDDSMVSGINEIIKNEGRIDILINNAGFGAYGAVEDVHIEDARYQLEVNLFGLARLTQLVLPHMRKQHSGKIVNITSIGGKMATPLGGWYHASKYAVEGLSDSLRLEVKPFGIDVILIEPGGIKTEWQDIAMENLEKVSGHTAYQNLTKSAININEKGQKQLTDPVVIAKLIAKAIREKKPGIRYAAGYMTGIVLFLKRWLSDSMFDKMIMSQMSSLQR</sequence>
<dbReference type="PANTHER" id="PTHR44169:SF6">
    <property type="entry name" value="NADPH-DEPENDENT 1-ACYLDIHYDROXYACETONE PHOSPHATE REDUCTASE"/>
    <property type="match status" value="1"/>
</dbReference>
<evidence type="ECO:0000256" key="2">
    <source>
        <dbReference type="ARBA" id="ARBA00023002"/>
    </source>
</evidence>
<dbReference type="EMBL" id="CP042437">
    <property type="protein sequence ID" value="QEC78540.1"/>
    <property type="molecule type" value="Genomic_DNA"/>
</dbReference>
<dbReference type="InterPro" id="IPR036291">
    <property type="entry name" value="NAD(P)-bd_dom_sf"/>
</dbReference>
<reference evidence="4 5" key="1">
    <citation type="journal article" date="2013" name="J. Microbiol.">
        <title>Mucilaginibacter ginsenosidivorax sp. nov., with ginsenoside converting activity isolated from sediment.</title>
        <authorList>
            <person name="Kim J.K."/>
            <person name="Choi T.E."/>
            <person name="Liu Q.M."/>
            <person name="Park H.Y."/>
            <person name="Yi T.H."/>
            <person name="Yoon M.H."/>
            <person name="Kim S.C."/>
            <person name="Im W.T."/>
        </authorList>
    </citation>
    <scope>NUCLEOTIDE SEQUENCE [LARGE SCALE GENOMIC DNA]</scope>
    <source>
        <strain evidence="4 5">KHI28</strain>
    </source>
</reference>
<organism evidence="4 5">
    <name type="scientific">Mucilaginibacter ginsenosidivorax</name>
    <dbReference type="NCBI Taxonomy" id="862126"/>
    <lineage>
        <taxon>Bacteria</taxon>
        <taxon>Pseudomonadati</taxon>
        <taxon>Bacteroidota</taxon>
        <taxon>Sphingobacteriia</taxon>
        <taxon>Sphingobacteriales</taxon>
        <taxon>Sphingobacteriaceae</taxon>
        <taxon>Mucilaginibacter</taxon>
    </lineage>
</organism>
<dbReference type="NCBIfam" id="NF004826">
    <property type="entry name" value="PRK06182.1"/>
    <property type="match status" value="1"/>
</dbReference>
<dbReference type="AlphaFoldDB" id="A0A5B8W3A5"/>
<dbReference type="Gene3D" id="3.40.50.720">
    <property type="entry name" value="NAD(P)-binding Rossmann-like Domain"/>
    <property type="match status" value="1"/>
</dbReference>
<keyword evidence="5" id="KW-1185">Reference proteome</keyword>
<dbReference type="InterPro" id="IPR002347">
    <property type="entry name" value="SDR_fam"/>
</dbReference>
<proteinExistence type="inferred from homology"/>
<evidence type="ECO:0000256" key="3">
    <source>
        <dbReference type="RuleBase" id="RU000363"/>
    </source>
</evidence>
<dbReference type="Pfam" id="PF00106">
    <property type="entry name" value="adh_short"/>
    <property type="match status" value="1"/>
</dbReference>
<gene>
    <name evidence="4" type="ORF">FSB76_22270</name>
</gene>
<dbReference type="RefSeq" id="WP_147057278.1">
    <property type="nucleotide sequence ID" value="NZ_CP042437.1"/>
</dbReference>
<evidence type="ECO:0000313" key="4">
    <source>
        <dbReference type="EMBL" id="QEC78540.1"/>
    </source>
</evidence>
<name>A0A5B8W3A5_9SPHI</name>